<proteinExistence type="predicted"/>
<dbReference type="AlphaFoldDB" id="A0AAD7B0A6"/>
<sequence>MTSTELRRFFQEMGSLRERRITSQRRIAAHPVRIPINGVLPVEILRRIFIACVAAQSGDGSLAVHLNFVLETRSDVRLALCHVSSRWRAVVIQTRELWNDVRVLFEYDQTTGQMLNSRRIFALFDVWLSLCDTCPLHLTMLATQTHPRIVQTLVRCKHRIRSLKFYPRRPESLGSIIRLPPYSLEHLEKIAIDCHVASLVHKTPVFIGATRLRCVTLRGSVNLASLTIPWQQLTELDIEHVHVPMMKLYPILAVCVHLIRAGLLISGTESASRRILLPTLHFLKLQSRILDDAAPFLVENSFPSLNELVLNCDAFTHPRDPMPVIPFIHPSALVLPEPIPPPFLSTVRRLSITGSWRSPYGGSRPWLPGYSTPVPRSWLAACNLAEEVFIPHSPLGDALAILISEGALFPNLRLLVIPEQDFHWAVPMLRARLSSHQFSTTTELGLSGRFWWMDGPDADVQPKTVEELMAAGVFICDEMVSEGFEDPVAPCCGQIEDRARKCRRAGVGLFAVVHEREYSEGDEEDEYEEYASEGDHDSGASGEEDCDEAYDSEGDED</sequence>
<feature type="compositionally biased region" description="Acidic residues" evidence="1">
    <location>
        <begin position="542"/>
        <end position="557"/>
    </location>
</feature>
<dbReference type="Proteomes" id="UP001221142">
    <property type="component" value="Unassembled WGS sequence"/>
</dbReference>
<reference evidence="2" key="1">
    <citation type="submission" date="2023-03" db="EMBL/GenBank/DDBJ databases">
        <title>Massive genome expansion in bonnet fungi (Mycena s.s.) driven by repeated elements and novel gene families across ecological guilds.</title>
        <authorList>
            <consortium name="Lawrence Berkeley National Laboratory"/>
            <person name="Harder C.B."/>
            <person name="Miyauchi S."/>
            <person name="Viragh M."/>
            <person name="Kuo A."/>
            <person name="Thoen E."/>
            <person name="Andreopoulos B."/>
            <person name="Lu D."/>
            <person name="Skrede I."/>
            <person name="Drula E."/>
            <person name="Henrissat B."/>
            <person name="Morin E."/>
            <person name="Kohler A."/>
            <person name="Barry K."/>
            <person name="LaButti K."/>
            <person name="Morin E."/>
            <person name="Salamov A."/>
            <person name="Lipzen A."/>
            <person name="Mereny Z."/>
            <person name="Hegedus B."/>
            <person name="Baldrian P."/>
            <person name="Stursova M."/>
            <person name="Weitz H."/>
            <person name="Taylor A."/>
            <person name="Grigoriev I.V."/>
            <person name="Nagy L.G."/>
            <person name="Martin F."/>
            <person name="Kauserud H."/>
        </authorList>
    </citation>
    <scope>NUCLEOTIDE SEQUENCE</scope>
    <source>
        <strain evidence="2">9284</strain>
    </source>
</reference>
<comment type="caution">
    <text evidence="2">The sequence shown here is derived from an EMBL/GenBank/DDBJ whole genome shotgun (WGS) entry which is preliminary data.</text>
</comment>
<evidence type="ECO:0008006" key="4">
    <source>
        <dbReference type="Google" id="ProtNLM"/>
    </source>
</evidence>
<dbReference type="EMBL" id="JARKIF010000061">
    <property type="protein sequence ID" value="KAJ7606254.1"/>
    <property type="molecule type" value="Genomic_DNA"/>
</dbReference>
<organism evidence="2 3">
    <name type="scientific">Roridomyces roridus</name>
    <dbReference type="NCBI Taxonomy" id="1738132"/>
    <lineage>
        <taxon>Eukaryota</taxon>
        <taxon>Fungi</taxon>
        <taxon>Dikarya</taxon>
        <taxon>Basidiomycota</taxon>
        <taxon>Agaricomycotina</taxon>
        <taxon>Agaricomycetes</taxon>
        <taxon>Agaricomycetidae</taxon>
        <taxon>Agaricales</taxon>
        <taxon>Marasmiineae</taxon>
        <taxon>Mycenaceae</taxon>
        <taxon>Roridomyces</taxon>
    </lineage>
</organism>
<evidence type="ECO:0000313" key="2">
    <source>
        <dbReference type="EMBL" id="KAJ7606254.1"/>
    </source>
</evidence>
<evidence type="ECO:0000313" key="3">
    <source>
        <dbReference type="Proteomes" id="UP001221142"/>
    </source>
</evidence>
<evidence type="ECO:0000256" key="1">
    <source>
        <dbReference type="SAM" id="MobiDB-lite"/>
    </source>
</evidence>
<feature type="region of interest" description="Disordered" evidence="1">
    <location>
        <begin position="517"/>
        <end position="557"/>
    </location>
</feature>
<accession>A0AAD7B0A6</accession>
<feature type="compositionally biased region" description="Acidic residues" evidence="1">
    <location>
        <begin position="520"/>
        <end position="532"/>
    </location>
</feature>
<name>A0AAD7B0A6_9AGAR</name>
<gene>
    <name evidence="2" type="ORF">FB45DRAFT_1012043</name>
</gene>
<protein>
    <recommendedName>
        <fullName evidence="4">F-box domain-containing protein</fullName>
    </recommendedName>
</protein>
<keyword evidence="3" id="KW-1185">Reference proteome</keyword>